<evidence type="ECO:0000256" key="6">
    <source>
        <dbReference type="SAM" id="MobiDB-lite"/>
    </source>
</evidence>
<dbReference type="EMBL" id="JAPWTK010000165">
    <property type="protein sequence ID" value="KAJ8947282.1"/>
    <property type="molecule type" value="Genomic_DNA"/>
</dbReference>
<comment type="similarity">
    <text evidence="1 5">Belongs to the V-ATPase G subunit family.</text>
</comment>
<evidence type="ECO:0000256" key="5">
    <source>
        <dbReference type="RuleBase" id="RU364019"/>
    </source>
</evidence>
<keyword evidence="3 5" id="KW-0375">Hydrogen ion transport</keyword>
<dbReference type="GO" id="GO:0000221">
    <property type="term" value="C:vacuolar proton-transporting V-type ATPase, V1 domain"/>
    <property type="evidence" value="ECO:0007669"/>
    <property type="project" value="TreeGrafter"/>
</dbReference>
<keyword evidence="2 5" id="KW-0813">Transport</keyword>
<dbReference type="Proteomes" id="UP001162162">
    <property type="component" value="Unassembled WGS sequence"/>
</dbReference>
<dbReference type="FunFam" id="1.20.5.2950:FF:000001">
    <property type="entry name" value="V-type proton ATPase subunit G"/>
    <property type="match status" value="1"/>
</dbReference>
<comment type="subunit">
    <text evidence="5">V-ATPase is a heteromultimeric enzyme made up of two complexes: the ATP-hydrolytic V1 complex and the proton translocation V0 complex.</text>
</comment>
<dbReference type="PANTHER" id="PTHR12713:SF11">
    <property type="entry name" value="V-TYPE PROTON ATPASE SUBUNIT G"/>
    <property type="match status" value="1"/>
</dbReference>
<proteinExistence type="inferred from homology"/>
<dbReference type="AlphaFoldDB" id="A0AAV8Y724"/>
<keyword evidence="8" id="KW-1185">Reference proteome</keyword>
<dbReference type="NCBIfam" id="TIGR01147">
    <property type="entry name" value="V_ATP_synt_G"/>
    <property type="match status" value="1"/>
</dbReference>
<keyword evidence="4 5" id="KW-0406">Ion transport</keyword>
<comment type="function">
    <text evidence="5">Subunit of the V1 complex of vacuolar(H+)-ATPase (V-ATPase), a multisubunit enzyme composed of a peripheral complex (V1) that hydrolyzes ATP and a membrane integral complex (V0) that translocates protons. V-ATPase is responsible for acidifying and maintaining the pH of intracellular compartments and in some cell types, is targeted to the plasma membrane, where it is responsible for acidifying the extracellular environment.</text>
</comment>
<feature type="compositionally biased region" description="Polar residues" evidence="6">
    <location>
        <begin position="1"/>
        <end position="13"/>
    </location>
</feature>
<dbReference type="PANTHER" id="PTHR12713">
    <property type="entry name" value="VACUOLAR ATP SYNTHASE SUBUNIT G"/>
    <property type="match status" value="1"/>
</dbReference>
<dbReference type="GO" id="GO:0097401">
    <property type="term" value="P:synaptic vesicle lumen acidification"/>
    <property type="evidence" value="ECO:0007669"/>
    <property type="project" value="TreeGrafter"/>
</dbReference>
<dbReference type="Gene3D" id="1.20.5.2950">
    <property type="match status" value="1"/>
</dbReference>
<reference evidence="7" key="1">
    <citation type="journal article" date="2023" name="Insect Mol. Biol.">
        <title>Genome sequencing provides insights into the evolution of gene families encoding plant cell wall-degrading enzymes in longhorned beetles.</title>
        <authorList>
            <person name="Shin N.R."/>
            <person name="Okamura Y."/>
            <person name="Kirsch R."/>
            <person name="Pauchet Y."/>
        </authorList>
    </citation>
    <scope>NUCLEOTIDE SEQUENCE</scope>
    <source>
        <strain evidence="7">AMC_N1</strain>
    </source>
</reference>
<dbReference type="GO" id="GO:0098793">
    <property type="term" value="C:presynapse"/>
    <property type="evidence" value="ECO:0007669"/>
    <property type="project" value="GOC"/>
</dbReference>
<comment type="caution">
    <text evidence="7">The sequence shown here is derived from an EMBL/GenBank/DDBJ whole genome shotgun (WGS) entry which is preliminary data.</text>
</comment>
<evidence type="ECO:0000313" key="8">
    <source>
        <dbReference type="Proteomes" id="UP001162162"/>
    </source>
</evidence>
<evidence type="ECO:0000256" key="2">
    <source>
        <dbReference type="ARBA" id="ARBA00022448"/>
    </source>
</evidence>
<protein>
    <recommendedName>
        <fullName evidence="5">V-type proton ATPase subunit G</fullName>
    </recommendedName>
</protein>
<organism evidence="7 8">
    <name type="scientific">Aromia moschata</name>
    <dbReference type="NCBI Taxonomy" id="1265417"/>
    <lineage>
        <taxon>Eukaryota</taxon>
        <taxon>Metazoa</taxon>
        <taxon>Ecdysozoa</taxon>
        <taxon>Arthropoda</taxon>
        <taxon>Hexapoda</taxon>
        <taxon>Insecta</taxon>
        <taxon>Pterygota</taxon>
        <taxon>Neoptera</taxon>
        <taxon>Endopterygota</taxon>
        <taxon>Coleoptera</taxon>
        <taxon>Polyphaga</taxon>
        <taxon>Cucujiformia</taxon>
        <taxon>Chrysomeloidea</taxon>
        <taxon>Cerambycidae</taxon>
        <taxon>Cerambycinae</taxon>
        <taxon>Callichromatini</taxon>
        <taxon>Aromia</taxon>
    </lineage>
</organism>
<evidence type="ECO:0000256" key="4">
    <source>
        <dbReference type="ARBA" id="ARBA00023065"/>
    </source>
</evidence>
<feature type="compositionally biased region" description="Basic and acidic residues" evidence="6">
    <location>
        <begin position="15"/>
        <end position="26"/>
    </location>
</feature>
<name>A0AAV8Y724_9CUCU</name>
<dbReference type="InterPro" id="IPR005124">
    <property type="entry name" value="V-ATPase_G"/>
</dbReference>
<evidence type="ECO:0000313" key="7">
    <source>
        <dbReference type="EMBL" id="KAJ8947282.1"/>
    </source>
</evidence>
<gene>
    <name evidence="7" type="ORF">NQ318_014179</name>
</gene>
<evidence type="ECO:0000256" key="1">
    <source>
        <dbReference type="ARBA" id="ARBA00010066"/>
    </source>
</evidence>
<feature type="region of interest" description="Disordered" evidence="6">
    <location>
        <begin position="1"/>
        <end position="27"/>
    </location>
</feature>
<dbReference type="GO" id="GO:0046961">
    <property type="term" value="F:proton-transporting ATPase activity, rotational mechanism"/>
    <property type="evidence" value="ECO:0007669"/>
    <property type="project" value="InterPro"/>
</dbReference>
<evidence type="ECO:0000256" key="3">
    <source>
        <dbReference type="ARBA" id="ARBA00022781"/>
    </source>
</evidence>
<accession>A0AAV8Y724</accession>
<dbReference type="Pfam" id="PF03179">
    <property type="entry name" value="V-ATPase_G"/>
    <property type="match status" value="1"/>
</dbReference>
<dbReference type="GO" id="GO:0016887">
    <property type="term" value="F:ATP hydrolysis activity"/>
    <property type="evidence" value="ECO:0007669"/>
    <property type="project" value="TreeGrafter"/>
</dbReference>
<sequence>MASHQTHGIQQLLTAEKRAADKVSEARKRKAKRIKQARDEAAAEIELYRKERERLFREYEARYMGSREDVAAKIDKDTEEHIKQLEQNVINNKDNLILDLIELVYDVHVEVNPNYFIMRKFHKI</sequence>